<evidence type="ECO:0000259" key="8">
    <source>
        <dbReference type="PROSITE" id="PS51820"/>
    </source>
</evidence>
<dbReference type="SUPFAM" id="SSF52279">
    <property type="entry name" value="Beta-D-glucan exohydrolase, C-terminal domain"/>
    <property type="match status" value="1"/>
</dbReference>
<dbReference type="Pfam" id="PF14310">
    <property type="entry name" value="Fn3-like"/>
    <property type="match status" value="1"/>
</dbReference>
<dbReference type="STRING" id="686832.A0A0C3CQQ9"/>
<keyword evidence="7" id="KW-0624">Polysaccharide degradation</keyword>
<dbReference type="SMART" id="SM00758">
    <property type="entry name" value="PA14"/>
    <property type="match status" value="1"/>
</dbReference>
<feature type="domain" description="PA14" evidence="8">
    <location>
        <begin position="387"/>
        <end position="556"/>
    </location>
</feature>
<dbReference type="Pfam" id="PF01915">
    <property type="entry name" value="Glyco_hydro_3_C"/>
    <property type="match status" value="1"/>
</dbReference>
<dbReference type="Gene3D" id="3.40.50.1700">
    <property type="entry name" value="Glycoside hydrolase family 3 C-terminal domain"/>
    <property type="match status" value="1"/>
</dbReference>
<dbReference type="Gene3D" id="2.60.120.260">
    <property type="entry name" value="Galactose-binding domain-like"/>
    <property type="match status" value="1"/>
</dbReference>
<proteinExistence type="inferred from homology"/>
<dbReference type="InterPro" id="IPR002772">
    <property type="entry name" value="Glyco_hydro_3_C"/>
</dbReference>
<dbReference type="InterPro" id="IPR011658">
    <property type="entry name" value="PA14_dom"/>
</dbReference>
<dbReference type="InterPro" id="IPR017853">
    <property type="entry name" value="GH"/>
</dbReference>
<reference evidence="9 10" key="1">
    <citation type="submission" date="2014-04" db="EMBL/GenBank/DDBJ databases">
        <authorList>
            <consortium name="DOE Joint Genome Institute"/>
            <person name="Kuo A."/>
            <person name="Gay G."/>
            <person name="Dore J."/>
            <person name="Kohler A."/>
            <person name="Nagy L.G."/>
            <person name="Floudas D."/>
            <person name="Copeland A."/>
            <person name="Barry K.W."/>
            <person name="Cichocki N."/>
            <person name="Veneault-Fourrey C."/>
            <person name="LaButti K."/>
            <person name="Lindquist E.A."/>
            <person name="Lipzen A."/>
            <person name="Lundell T."/>
            <person name="Morin E."/>
            <person name="Murat C."/>
            <person name="Sun H."/>
            <person name="Tunlid A."/>
            <person name="Henrissat B."/>
            <person name="Grigoriev I.V."/>
            <person name="Hibbett D.S."/>
            <person name="Martin F."/>
            <person name="Nordberg H.P."/>
            <person name="Cantor M.N."/>
            <person name="Hua S.X."/>
        </authorList>
    </citation>
    <scope>NUCLEOTIDE SEQUENCE [LARGE SCALE GENOMIC DNA]</scope>
    <source>
        <strain evidence="10">h7</strain>
    </source>
</reference>
<comment type="similarity">
    <text evidence="2 7">Belongs to the glycosyl hydrolase 3 family.</text>
</comment>
<keyword evidence="10" id="KW-1185">Reference proteome</keyword>
<dbReference type="OrthoDB" id="47059at2759"/>
<dbReference type="Proteomes" id="UP000053424">
    <property type="component" value="Unassembled WGS sequence"/>
</dbReference>
<dbReference type="InterPro" id="IPR050288">
    <property type="entry name" value="Cellulose_deg_GH3"/>
</dbReference>
<comment type="pathway">
    <text evidence="7">Glycan metabolism; cellulose degradation.</text>
</comment>
<dbReference type="SUPFAM" id="SSF51445">
    <property type="entry name" value="(Trans)glycosidases"/>
    <property type="match status" value="1"/>
</dbReference>
<gene>
    <name evidence="9" type="ORF">M413DRAFT_441526</name>
</gene>
<dbReference type="Pfam" id="PF07691">
    <property type="entry name" value="PA14"/>
    <property type="match status" value="1"/>
</dbReference>
<evidence type="ECO:0000256" key="4">
    <source>
        <dbReference type="ARBA" id="ARBA00022801"/>
    </source>
</evidence>
<sequence>MYLFDSEIKALAKLTTPQKVKLLTGLGWWHTEPIPEADIPSMRFSDGPNGVRGTRFFNGVPASSFPASTGLGSSFDAIGDEARAKSVHVLLAPTVNTQRSPLGGRGFESFSEDPHLNGIIAAAYINGVQAKGVSATIKHYVANDQEFESSDLSERALREIYLKPFQIAIKKSNPWALMSAYNRVNGLHVSENKRLLDDILRKEWGYEGLIMSDWTGVYSTSESIKAGLDLEMPGPSVMRGRALERALIAQKVSLRDIDERVSKVLGLLERAKTSGIPFDGPEGSLDTPELRQLLRMAASDAIVLLKNDKNILPLGNQHKKIAVIGPNAKFAMTSGGGSAKLLSTYAVSPLEAILEAAKERDAQVKYAVGAMTHKFLPLLDPYIQDGNGQPGANLEFWNEAPLADFADTSPDFSKELPPPVWNTSTLSSNCMLLDGIDKNKVKIDSFIRYSAKFIPDEDGDWEFGLNLAGRGNMFLDQKLVIDLSTAPFNLGALFGAGTQDVRSLVKDLKAGQEYDLEIRISNADFATQALPFPFWGVIRAGAIKNVDGDTAILKAVELVKESDVAILIIGLNHDLETEGFDRPNLELPGLTNRLVSEVLRAQANTIVVNQSGTPVTMPWINEAPTLLQAFYGGNELGNGLADVLFGRVNPSGKLPLTFPKRLEDTPPFPSFGDQGQETGKIHYNEGIFVGYRSYEIRKLAPLFAFGFGLSYTQFDYSNLRITSITTEGEFSLSFEVKNTGNIEGREISQVYISDLQSSLPRAGKELKGFAKTHLKPGESKTIEVSLDREALGFYDDQNMRWIAEAGIFGVHIGASSEDIRLAGKVELENTFTWTGL</sequence>
<dbReference type="FunFam" id="2.60.40.10:FF:000495">
    <property type="entry name" value="Periplasmic beta-glucosidase"/>
    <property type="match status" value="1"/>
</dbReference>
<accession>A0A0C3CQQ9</accession>
<evidence type="ECO:0000256" key="7">
    <source>
        <dbReference type="RuleBase" id="RU361161"/>
    </source>
</evidence>
<dbReference type="SMART" id="SM01217">
    <property type="entry name" value="Fn3_like"/>
    <property type="match status" value="1"/>
</dbReference>
<evidence type="ECO:0000256" key="5">
    <source>
        <dbReference type="ARBA" id="ARBA00023277"/>
    </source>
</evidence>
<dbReference type="PROSITE" id="PS51820">
    <property type="entry name" value="PA14"/>
    <property type="match status" value="1"/>
</dbReference>
<keyword evidence="5 7" id="KW-0119">Carbohydrate metabolism</keyword>
<dbReference type="InterPro" id="IPR036881">
    <property type="entry name" value="Glyco_hydro_3_C_sf"/>
</dbReference>
<organism evidence="9 10">
    <name type="scientific">Hebeloma cylindrosporum</name>
    <dbReference type="NCBI Taxonomy" id="76867"/>
    <lineage>
        <taxon>Eukaryota</taxon>
        <taxon>Fungi</taxon>
        <taxon>Dikarya</taxon>
        <taxon>Basidiomycota</taxon>
        <taxon>Agaricomycotina</taxon>
        <taxon>Agaricomycetes</taxon>
        <taxon>Agaricomycetidae</taxon>
        <taxon>Agaricales</taxon>
        <taxon>Agaricineae</taxon>
        <taxon>Hymenogastraceae</taxon>
        <taxon>Hebeloma</taxon>
    </lineage>
</organism>
<dbReference type="AlphaFoldDB" id="A0A0C3CQQ9"/>
<dbReference type="GO" id="GO:0008422">
    <property type="term" value="F:beta-glucosidase activity"/>
    <property type="evidence" value="ECO:0007669"/>
    <property type="project" value="UniProtKB-EC"/>
</dbReference>
<evidence type="ECO:0000256" key="3">
    <source>
        <dbReference type="ARBA" id="ARBA00012744"/>
    </source>
</evidence>
<dbReference type="HOGENOM" id="CLU_004542_4_0_1"/>
<evidence type="ECO:0000256" key="2">
    <source>
        <dbReference type="ARBA" id="ARBA00005336"/>
    </source>
</evidence>
<evidence type="ECO:0000313" key="9">
    <source>
        <dbReference type="EMBL" id="KIM46434.1"/>
    </source>
</evidence>
<dbReference type="Gene3D" id="2.60.40.10">
    <property type="entry name" value="Immunoglobulins"/>
    <property type="match status" value="1"/>
</dbReference>
<dbReference type="PANTHER" id="PTHR42715:SF10">
    <property type="entry name" value="BETA-GLUCOSIDASE"/>
    <property type="match status" value="1"/>
</dbReference>
<dbReference type="InterPro" id="IPR019800">
    <property type="entry name" value="Glyco_hydro_3_AS"/>
</dbReference>
<dbReference type="PROSITE" id="PS00775">
    <property type="entry name" value="GLYCOSYL_HYDROL_F3"/>
    <property type="match status" value="1"/>
</dbReference>
<dbReference type="EC" id="3.2.1.21" evidence="3 7"/>
<dbReference type="Pfam" id="PF00933">
    <property type="entry name" value="Glyco_hydro_3"/>
    <property type="match status" value="1"/>
</dbReference>
<keyword evidence="6 7" id="KW-0326">Glycosidase</keyword>
<keyword evidence="4 7" id="KW-0378">Hydrolase</keyword>
<dbReference type="PANTHER" id="PTHR42715">
    <property type="entry name" value="BETA-GLUCOSIDASE"/>
    <property type="match status" value="1"/>
</dbReference>
<evidence type="ECO:0000256" key="6">
    <source>
        <dbReference type="ARBA" id="ARBA00023295"/>
    </source>
</evidence>
<dbReference type="InterPro" id="IPR013783">
    <property type="entry name" value="Ig-like_fold"/>
</dbReference>
<dbReference type="PRINTS" id="PR00133">
    <property type="entry name" value="GLHYDRLASE3"/>
</dbReference>
<name>A0A0C3CQQ9_HEBCY</name>
<protein>
    <recommendedName>
        <fullName evidence="3 7">beta-glucosidase</fullName>
        <ecNumber evidence="3 7">3.2.1.21</ecNumber>
    </recommendedName>
</protein>
<dbReference type="GO" id="GO:0030245">
    <property type="term" value="P:cellulose catabolic process"/>
    <property type="evidence" value="ECO:0007669"/>
    <property type="project" value="UniProtKB-UniPathway"/>
</dbReference>
<dbReference type="UniPathway" id="UPA00696"/>
<dbReference type="InterPro" id="IPR026891">
    <property type="entry name" value="Fn3-like"/>
</dbReference>
<dbReference type="Gene3D" id="3.20.20.300">
    <property type="entry name" value="Glycoside hydrolase, family 3, N-terminal domain"/>
    <property type="match status" value="1"/>
</dbReference>
<reference evidence="10" key="2">
    <citation type="submission" date="2015-01" db="EMBL/GenBank/DDBJ databases">
        <title>Evolutionary Origins and Diversification of the Mycorrhizal Mutualists.</title>
        <authorList>
            <consortium name="DOE Joint Genome Institute"/>
            <consortium name="Mycorrhizal Genomics Consortium"/>
            <person name="Kohler A."/>
            <person name="Kuo A."/>
            <person name="Nagy L.G."/>
            <person name="Floudas D."/>
            <person name="Copeland A."/>
            <person name="Barry K.W."/>
            <person name="Cichocki N."/>
            <person name="Veneault-Fourrey C."/>
            <person name="LaButti K."/>
            <person name="Lindquist E.A."/>
            <person name="Lipzen A."/>
            <person name="Lundell T."/>
            <person name="Morin E."/>
            <person name="Murat C."/>
            <person name="Riley R."/>
            <person name="Ohm R."/>
            <person name="Sun H."/>
            <person name="Tunlid A."/>
            <person name="Henrissat B."/>
            <person name="Grigoriev I.V."/>
            <person name="Hibbett D.S."/>
            <person name="Martin F."/>
        </authorList>
    </citation>
    <scope>NUCLEOTIDE SEQUENCE [LARGE SCALE GENOMIC DNA]</scope>
    <source>
        <strain evidence="10">h7</strain>
    </source>
</reference>
<evidence type="ECO:0000313" key="10">
    <source>
        <dbReference type="Proteomes" id="UP000053424"/>
    </source>
</evidence>
<comment type="catalytic activity">
    <reaction evidence="1 7">
        <text>Hydrolysis of terminal, non-reducing beta-D-glucosyl residues with release of beta-D-glucose.</text>
        <dbReference type="EC" id="3.2.1.21"/>
    </reaction>
</comment>
<dbReference type="InterPro" id="IPR036962">
    <property type="entry name" value="Glyco_hydro_3_N_sf"/>
</dbReference>
<dbReference type="EMBL" id="KN831771">
    <property type="protein sequence ID" value="KIM46434.1"/>
    <property type="molecule type" value="Genomic_DNA"/>
</dbReference>
<dbReference type="InterPro" id="IPR001764">
    <property type="entry name" value="Glyco_hydro_3_N"/>
</dbReference>
<evidence type="ECO:0000256" key="1">
    <source>
        <dbReference type="ARBA" id="ARBA00000448"/>
    </source>
</evidence>
<dbReference type="InterPro" id="IPR037524">
    <property type="entry name" value="PA14/GLEYA"/>
</dbReference>